<reference evidence="1" key="1">
    <citation type="journal article" date="2021" name="Front. Microbiol.">
        <title>Comprehensive Comparative Genomics and Phenotyping of Methylobacterium Species.</title>
        <authorList>
            <person name="Alessa O."/>
            <person name="Ogura Y."/>
            <person name="Fujitani Y."/>
            <person name="Takami H."/>
            <person name="Hayashi T."/>
            <person name="Sahin N."/>
            <person name="Tani A."/>
        </authorList>
    </citation>
    <scope>NUCLEOTIDE SEQUENCE</scope>
    <source>
        <strain evidence="1">LMG 23639</strain>
    </source>
</reference>
<accession>A0ABQ4SWZ6</accession>
<comment type="caution">
    <text evidence="1">The sequence shown here is derived from an EMBL/GenBank/DDBJ whole genome shotgun (WGS) entry which is preliminary data.</text>
</comment>
<dbReference type="Proteomes" id="UP001055102">
    <property type="component" value="Unassembled WGS sequence"/>
</dbReference>
<evidence type="ECO:0000313" key="1">
    <source>
        <dbReference type="EMBL" id="GJE06201.1"/>
    </source>
</evidence>
<organism evidence="1 2">
    <name type="scientific">Methylobacterium jeotgali</name>
    <dbReference type="NCBI Taxonomy" id="381630"/>
    <lineage>
        <taxon>Bacteria</taxon>
        <taxon>Pseudomonadati</taxon>
        <taxon>Pseudomonadota</taxon>
        <taxon>Alphaproteobacteria</taxon>
        <taxon>Hyphomicrobiales</taxon>
        <taxon>Methylobacteriaceae</taxon>
        <taxon>Methylobacterium</taxon>
    </lineage>
</organism>
<dbReference type="EMBL" id="BPQR01000025">
    <property type="protein sequence ID" value="GJE06201.1"/>
    <property type="molecule type" value="Genomic_DNA"/>
</dbReference>
<gene>
    <name evidence="1" type="ORF">AOPFMNJM_1515</name>
</gene>
<evidence type="ECO:0000313" key="2">
    <source>
        <dbReference type="Proteomes" id="UP001055102"/>
    </source>
</evidence>
<name>A0ABQ4SWZ6_9HYPH</name>
<reference evidence="1" key="2">
    <citation type="submission" date="2021-08" db="EMBL/GenBank/DDBJ databases">
        <authorList>
            <person name="Tani A."/>
            <person name="Ola A."/>
            <person name="Ogura Y."/>
            <person name="Katsura K."/>
            <person name="Hayashi T."/>
        </authorList>
    </citation>
    <scope>NUCLEOTIDE SEQUENCE</scope>
    <source>
        <strain evidence="1">LMG 23639</strain>
    </source>
</reference>
<proteinExistence type="predicted"/>
<sequence length="77" mass="7929">MPCWMLVILNQATSLPSTALRAMTRPAVVWASSPVLAAVTLGVSATGATVIETVPVGLLPCGPFWPSLIATAIDVEP</sequence>
<protein>
    <recommendedName>
        <fullName evidence="3">Secreted protein</fullName>
    </recommendedName>
</protein>
<evidence type="ECO:0008006" key="3">
    <source>
        <dbReference type="Google" id="ProtNLM"/>
    </source>
</evidence>
<keyword evidence="2" id="KW-1185">Reference proteome</keyword>